<accession>A0A2T7PF33</accession>
<evidence type="ECO:0000256" key="5">
    <source>
        <dbReference type="ARBA" id="ARBA00034545"/>
    </source>
</evidence>
<dbReference type="OrthoDB" id="8300214at2759"/>
<evidence type="ECO:0000256" key="2">
    <source>
        <dbReference type="ARBA" id="ARBA00022691"/>
    </source>
</evidence>
<keyword evidence="1" id="KW-0808">Transferase</keyword>
<organism evidence="10 11">
    <name type="scientific">Pomacea canaliculata</name>
    <name type="common">Golden apple snail</name>
    <dbReference type="NCBI Taxonomy" id="400727"/>
    <lineage>
        <taxon>Eukaryota</taxon>
        <taxon>Metazoa</taxon>
        <taxon>Spiralia</taxon>
        <taxon>Lophotrochozoa</taxon>
        <taxon>Mollusca</taxon>
        <taxon>Gastropoda</taxon>
        <taxon>Caenogastropoda</taxon>
        <taxon>Architaenioglossa</taxon>
        <taxon>Ampullarioidea</taxon>
        <taxon>Ampullariidae</taxon>
        <taxon>Pomacea</taxon>
    </lineage>
</organism>
<keyword evidence="11" id="KW-1185">Reference proteome</keyword>
<name>A0A2T7PF33_POMCA</name>
<dbReference type="Gene3D" id="3.40.5.100">
    <property type="match status" value="1"/>
</dbReference>
<dbReference type="GO" id="GO:0009404">
    <property type="term" value="P:toxin metabolic process"/>
    <property type="evidence" value="ECO:0007669"/>
    <property type="project" value="TreeGrafter"/>
</dbReference>
<dbReference type="Pfam" id="PF13847">
    <property type="entry name" value="Methyltransf_31"/>
    <property type="match status" value="1"/>
</dbReference>
<evidence type="ECO:0000313" key="10">
    <source>
        <dbReference type="EMBL" id="PVD32013.1"/>
    </source>
</evidence>
<dbReference type="GO" id="GO:0018872">
    <property type="term" value="P:arsonoacetate metabolic process"/>
    <property type="evidence" value="ECO:0007669"/>
    <property type="project" value="TreeGrafter"/>
</dbReference>
<dbReference type="PANTHER" id="PTHR43675:SF8">
    <property type="entry name" value="ARSENITE METHYLTRANSFERASE"/>
    <property type="match status" value="1"/>
</dbReference>
<comment type="catalytic activity">
    <reaction evidence="7">
        <text>arsenic triglutathione + 2 [thioredoxin]-dithiol + 2 S-adenosyl-L-methionine + H2O = dimethylarsinous acid + 2 [thioredoxin]-disulfide + 3 glutathione + 2 S-adenosyl-L-homocysteine + 2 H(+)</text>
        <dbReference type="Rhea" id="RHEA:69464"/>
        <dbReference type="Rhea" id="RHEA-COMP:10698"/>
        <dbReference type="Rhea" id="RHEA-COMP:10700"/>
        <dbReference type="ChEBI" id="CHEBI:15377"/>
        <dbReference type="ChEBI" id="CHEBI:15378"/>
        <dbReference type="ChEBI" id="CHEBI:23808"/>
        <dbReference type="ChEBI" id="CHEBI:29950"/>
        <dbReference type="ChEBI" id="CHEBI:50058"/>
        <dbReference type="ChEBI" id="CHEBI:57856"/>
        <dbReference type="ChEBI" id="CHEBI:57925"/>
        <dbReference type="ChEBI" id="CHEBI:59789"/>
        <dbReference type="ChEBI" id="CHEBI:183640"/>
        <dbReference type="EC" id="2.1.1.137"/>
    </reaction>
</comment>
<dbReference type="AlphaFoldDB" id="A0A2T7PF33"/>
<evidence type="ECO:0000256" key="8">
    <source>
        <dbReference type="ARBA" id="ARBA00048428"/>
    </source>
</evidence>
<dbReference type="InterPro" id="IPR029063">
    <property type="entry name" value="SAM-dependent_MTases_sf"/>
</dbReference>
<dbReference type="InterPro" id="IPR026669">
    <property type="entry name" value="Arsenite_MeTrfase-like"/>
</dbReference>
<dbReference type="STRING" id="400727.A0A2T7PF33"/>
<sequence length="374" mass="41097">MCSCAKDTSAVCGENDVISSVKKHYGKDSQTSKCVISGVNTLTCAPSVPKHVREAFAEVHEEVTLRYYGCGSAIPEAVEGCSILDLGSGSGRDCFALSKLVGPSGRVVGVDMTEEQLNCAKTYIDYHTQKFGYSQPNVEFVFGYIEKLGEAGLKEGSFDLIISNCVINLSPDKKSTLREAFRVLKEGGEFYFSDIYTDTVLSEEARKDQFLWGECFSGALLWKELYQLAAEIGFSSPRLVTAKLADTSMYGDKLGSARFTSVTYRLFKLPAQGASNPCRVSYTGGIIGSPDSVVFDYNTLFKKDEEKVVDSELASILKTSRFKQYFSITDAPDATPETKDPSILLSQRVLRHQRNHVAPNNAASGPRLHVTYKR</sequence>
<protein>
    <recommendedName>
        <fullName evidence="5">Arsenite methyltransferase</fullName>
        <ecNumber evidence="4">2.1.1.137</ecNumber>
    </recommendedName>
</protein>
<dbReference type="EC" id="2.1.1.137" evidence="4"/>
<comment type="similarity">
    <text evidence="3">Belongs to the methyltransferase superfamily. Arsenite methyltransferase family.</text>
</comment>
<proteinExistence type="inferred from homology"/>
<comment type="caution">
    <text evidence="10">The sequence shown here is derived from an EMBL/GenBank/DDBJ whole genome shotgun (WGS) entry which is preliminary data.</text>
</comment>
<feature type="domain" description="Methyltransferase" evidence="9">
    <location>
        <begin position="79"/>
        <end position="231"/>
    </location>
</feature>
<evidence type="ECO:0000259" key="9">
    <source>
        <dbReference type="Pfam" id="PF13847"/>
    </source>
</evidence>
<reference evidence="10 11" key="1">
    <citation type="submission" date="2018-04" db="EMBL/GenBank/DDBJ databases">
        <title>The genome of golden apple snail Pomacea canaliculata provides insight into stress tolerance and invasive adaptation.</title>
        <authorList>
            <person name="Liu C."/>
            <person name="Liu B."/>
            <person name="Ren Y."/>
            <person name="Zhang Y."/>
            <person name="Wang H."/>
            <person name="Li S."/>
            <person name="Jiang F."/>
            <person name="Yin L."/>
            <person name="Zhang G."/>
            <person name="Qian W."/>
            <person name="Fan W."/>
        </authorList>
    </citation>
    <scope>NUCLEOTIDE SEQUENCE [LARGE SCALE GENOMIC DNA]</scope>
    <source>
        <strain evidence="10">SZHN2017</strain>
        <tissue evidence="10">Muscle</tissue>
    </source>
</reference>
<dbReference type="Proteomes" id="UP000245119">
    <property type="component" value="Linkage Group LG4"/>
</dbReference>
<evidence type="ECO:0000256" key="1">
    <source>
        <dbReference type="ARBA" id="ARBA00022679"/>
    </source>
</evidence>
<dbReference type="PANTHER" id="PTHR43675">
    <property type="entry name" value="ARSENITE METHYLTRANSFERASE"/>
    <property type="match status" value="1"/>
</dbReference>
<dbReference type="GO" id="GO:0030791">
    <property type="term" value="F:arsenite methyltransferase activity"/>
    <property type="evidence" value="ECO:0007669"/>
    <property type="project" value="UniProtKB-EC"/>
</dbReference>
<gene>
    <name evidence="10" type="ORF">C0Q70_07439</name>
</gene>
<dbReference type="SUPFAM" id="SSF53335">
    <property type="entry name" value="S-adenosyl-L-methionine-dependent methyltransferases"/>
    <property type="match status" value="1"/>
</dbReference>
<comment type="catalytic activity">
    <reaction evidence="6">
        <text>arsenic triglutathione + [thioredoxin]-dithiol + S-adenosyl-L-methionine + 2 H2O = methylarsonous acid + [thioredoxin]-disulfide + 3 glutathione + S-adenosyl-L-homocysteine + H(+)</text>
        <dbReference type="Rhea" id="RHEA:69460"/>
        <dbReference type="Rhea" id="RHEA-COMP:10698"/>
        <dbReference type="Rhea" id="RHEA-COMP:10700"/>
        <dbReference type="ChEBI" id="CHEBI:15377"/>
        <dbReference type="ChEBI" id="CHEBI:15378"/>
        <dbReference type="ChEBI" id="CHEBI:17826"/>
        <dbReference type="ChEBI" id="CHEBI:29950"/>
        <dbReference type="ChEBI" id="CHEBI:50058"/>
        <dbReference type="ChEBI" id="CHEBI:57856"/>
        <dbReference type="ChEBI" id="CHEBI:57925"/>
        <dbReference type="ChEBI" id="CHEBI:59789"/>
        <dbReference type="ChEBI" id="CHEBI:183640"/>
        <dbReference type="EC" id="2.1.1.137"/>
    </reaction>
</comment>
<dbReference type="Gene3D" id="3.40.50.150">
    <property type="entry name" value="Vaccinia Virus protein VP39"/>
    <property type="match status" value="1"/>
</dbReference>
<dbReference type="CDD" id="cd02440">
    <property type="entry name" value="AdoMet_MTases"/>
    <property type="match status" value="1"/>
</dbReference>
<dbReference type="InterPro" id="IPR025714">
    <property type="entry name" value="Methyltranfer_dom"/>
</dbReference>
<dbReference type="GO" id="GO:0005829">
    <property type="term" value="C:cytosol"/>
    <property type="evidence" value="ECO:0007669"/>
    <property type="project" value="TreeGrafter"/>
</dbReference>
<keyword evidence="2" id="KW-0949">S-adenosyl-L-methionine</keyword>
<dbReference type="EMBL" id="PZQS01000004">
    <property type="protein sequence ID" value="PVD32013.1"/>
    <property type="molecule type" value="Genomic_DNA"/>
</dbReference>
<comment type="catalytic activity">
    <reaction evidence="8">
        <text>arsenic triglutathione + 3 [thioredoxin]-dithiol + 3 S-adenosyl-L-methionine = trimethylarsine + 3 [thioredoxin]-disulfide + 3 glutathione + 3 S-adenosyl-L-homocysteine + 3 H(+)</text>
        <dbReference type="Rhea" id="RHEA:69432"/>
        <dbReference type="Rhea" id="RHEA-COMP:10698"/>
        <dbReference type="Rhea" id="RHEA-COMP:10700"/>
        <dbReference type="ChEBI" id="CHEBI:15378"/>
        <dbReference type="ChEBI" id="CHEBI:27130"/>
        <dbReference type="ChEBI" id="CHEBI:29950"/>
        <dbReference type="ChEBI" id="CHEBI:50058"/>
        <dbReference type="ChEBI" id="CHEBI:57856"/>
        <dbReference type="ChEBI" id="CHEBI:57925"/>
        <dbReference type="ChEBI" id="CHEBI:59789"/>
        <dbReference type="ChEBI" id="CHEBI:183640"/>
        <dbReference type="EC" id="2.1.1.137"/>
    </reaction>
</comment>
<evidence type="ECO:0000256" key="3">
    <source>
        <dbReference type="ARBA" id="ARBA00034487"/>
    </source>
</evidence>
<evidence type="ECO:0000256" key="6">
    <source>
        <dbReference type="ARBA" id="ARBA00047941"/>
    </source>
</evidence>
<evidence type="ECO:0000256" key="4">
    <source>
        <dbReference type="ARBA" id="ARBA00034521"/>
    </source>
</evidence>
<evidence type="ECO:0000256" key="7">
    <source>
        <dbReference type="ARBA" id="ARBA00047943"/>
    </source>
</evidence>
<evidence type="ECO:0000313" key="11">
    <source>
        <dbReference type="Proteomes" id="UP000245119"/>
    </source>
</evidence>